<proteinExistence type="predicted"/>
<dbReference type="AlphaFoldDB" id="A0A7F8K566"/>
<evidence type="ECO:0000313" key="2">
    <source>
        <dbReference type="RefSeq" id="XP_030615655.1"/>
    </source>
</evidence>
<name>A0A7F8K566_DELLE</name>
<keyword evidence="1" id="KW-1185">Reference proteome</keyword>
<gene>
    <name evidence="2" type="primary">GALNTL5</name>
</gene>
<dbReference type="Proteomes" id="UP000248483">
    <property type="component" value="Unplaced"/>
</dbReference>
<organism evidence="1 2">
    <name type="scientific">Delphinapterus leucas</name>
    <name type="common">Beluga whale</name>
    <dbReference type="NCBI Taxonomy" id="9749"/>
    <lineage>
        <taxon>Eukaryota</taxon>
        <taxon>Metazoa</taxon>
        <taxon>Chordata</taxon>
        <taxon>Craniata</taxon>
        <taxon>Vertebrata</taxon>
        <taxon>Euteleostomi</taxon>
        <taxon>Mammalia</taxon>
        <taxon>Eutheria</taxon>
        <taxon>Laurasiatheria</taxon>
        <taxon>Artiodactyla</taxon>
        <taxon>Whippomorpha</taxon>
        <taxon>Cetacea</taxon>
        <taxon>Odontoceti</taxon>
        <taxon>Monodontidae</taxon>
        <taxon>Delphinapterus</taxon>
    </lineage>
</organism>
<evidence type="ECO:0000313" key="1">
    <source>
        <dbReference type="Proteomes" id="UP000248483"/>
    </source>
</evidence>
<reference evidence="2" key="1">
    <citation type="submission" date="2025-08" db="UniProtKB">
        <authorList>
            <consortium name="RefSeq"/>
        </authorList>
    </citation>
    <scope>IDENTIFICATION</scope>
    <source>
        <tissue evidence="2">Blood</tissue>
    </source>
</reference>
<accession>A0A7F8K566</accession>
<dbReference type="GeneID" id="111176631"/>
<sequence>MIPDSCRPPVSVYASPPETRTRALCPADPAAAEARVSVGCALTRTCFSENRGPGPSPTACGPECAMRAGVVRVFTPTPPYPTPPGFAQVHQGIGDCSSPITPVDHEAVLIMESKKYFGLSPGTSRLQANDMTIF</sequence>
<dbReference type="RefSeq" id="XP_030615655.1">
    <property type="nucleotide sequence ID" value="XM_030759795.1"/>
</dbReference>
<dbReference type="CTD" id="168391"/>
<protein>
    <submittedName>
        <fullName evidence="2">Inactive polypeptide N-acetylgalactosaminyltransferase-like protein 5 isoform X3</fullName>
    </submittedName>
</protein>